<protein>
    <submittedName>
        <fullName evidence="3">Amidase</fullName>
        <ecNumber evidence="3">3.5.1.4</ecNumber>
    </submittedName>
</protein>
<feature type="domain" description="Amidase" evidence="2">
    <location>
        <begin position="13"/>
        <end position="194"/>
    </location>
</feature>
<evidence type="ECO:0000313" key="4">
    <source>
        <dbReference type="Proteomes" id="UP001595896"/>
    </source>
</evidence>
<keyword evidence="4" id="KW-1185">Reference proteome</keyword>
<feature type="region of interest" description="Disordered" evidence="1">
    <location>
        <begin position="1"/>
        <end position="23"/>
    </location>
</feature>
<dbReference type="Gene3D" id="3.90.1300.10">
    <property type="entry name" value="Amidase signature (AS) domain"/>
    <property type="match status" value="2"/>
</dbReference>
<evidence type="ECO:0000259" key="2">
    <source>
        <dbReference type="Pfam" id="PF01425"/>
    </source>
</evidence>
<dbReference type="GO" id="GO:0004040">
    <property type="term" value="F:amidase activity"/>
    <property type="evidence" value="ECO:0007669"/>
    <property type="project" value="UniProtKB-EC"/>
</dbReference>
<reference evidence="4" key="1">
    <citation type="journal article" date="2019" name="Int. J. Syst. Evol. Microbiol.">
        <title>The Global Catalogue of Microorganisms (GCM) 10K type strain sequencing project: providing services to taxonomists for standard genome sequencing and annotation.</title>
        <authorList>
            <consortium name="The Broad Institute Genomics Platform"/>
            <consortium name="The Broad Institute Genome Sequencing Center for Infectious Disease"/>
            <person name="Wu L."/>
            <person name="Ma J."/>
        </authorList>
    </citation>
    <scope>NUCLEOTIDE SEQUENCE [LARGE SCALE GENOMIC DNA]</scope>
    <source>
        <strain evidence="4">JCM 12165</strain>
    </source>
</reference>
<dbReference type="EMBL" id="JBHSGK010000012">
    <property type="protein sequence ID" value="MFC4737112.1"/>
    <property type="molecule type" value="Genomic_DNA"/>
</dbReference>
<dbReference type="NCBIfam" id="NF006169">
    <property type="entry name" value="PRK08310.1"/>
    <property type="match status" value="1"/>
</dbReference>
<comment type="caution">
    <text evidence="3">The sequence shown here is derived from an EMBL/GenBank/DDBJ whole genome shotgun (WGS) entry which is preliminary data.</text>
</comment>
<dbReference type="PANTHER" id="PTHR46310">
    <property type="entry name" value="AMIDASE 1"/>
    <property type="match status" value="1"/>
</dbReference>
<dbReference type="Proteomes" id="UP001595896">
    <property type="component" value="Unassembled WGS sequence"/>
</dbReference>
<accession>A0ABV9NUP8</accession>
<name>A0ABV9NUP8_9BACI</name>
<dbReference type="InterPro" id="IPR023631">
    <property type="entry name" value="Amidase_dom"/>
</dbReference>
<gene>
    <name evidence="3" type="ORF">ACFO4L_10985</name>
</gene>
<dbReference type="Pfam" id="PF01425">
    <property type="entry name" value="Amidase"/>
    <property type="match status" value="1"/>
</dbReference>
<dbReference type="InterPro" id="IPR036928">
    <property type="entry name" value="AS_sf"/>
</dbReference>
<dbReference type="PANTHER" id="PTHR46310:SF7">
    <property type="entry name" value="AMIDASE 1"/>
    <property type="match status" value="1"/>
</dbReference>
<evidence type="ECO:0000313" key="3">
    <source>
        <dbReference type="EMBL" id="MFC4737112.1"/>
    </source>
</evidence>
<dbReference type="EC" id="3.5.1.4" evidence="3"/>
<dbReference type="SUPFAM" id="SSF75304">
    <property type="entry name" value="Amidase signature (AS) enzymes"/>
    <property type="match status" value="1"/>
</dbReference>
<evidence type="ECO:0000256" key="1">
    <source>
        <dbReference type="SAM" id="MobiDB-lite"/>
    </source>
</evidence>
<organism evidence="3 4">
    <name type="scientific">Bacillus daqingensis</name>
    <dbReference type="NCBI Taxonomy" id="872396"/>
    <lineage>
        <taxon>Bacteria</taxon>
        <taxon>Bacillati</taxon>
        <taxon>Bacillota</taxon>
        <taxon>Bacilli</taxon>
        <taxon>Bacillales</taxon>
        <taxon>Bacillaceae</taxon>
        <taxon>Bacillus</taxon>
    </lineage>
</organism>
<keyword evidence="3" id="KW-0378">Hydrolase</keyword>
<sequence length="383" mass="40388">MMEKTAYTQPDVRLPGEKSGPLQGKTFAVKDVFHVKGTASTAGNPDWLRTHPPASTTAPALEILLKAGASIQGLTVTDELMYSLHGENAHYGTPLNPLAPESIPGGSSSGSASAAASGDCDFAVGTDTGGSIRIPAAYCGLYGLRPTHGRISTAGLIPLAPSFDTIGLLSPDFDTLQQAASLFYPQTDEGPTDVYFLEEAWELAEDKQIMDQLDPLPVKSGGLSLAHLQETFRVVQAAEIWEQHGTWVTEHAPAFGPGIKERFEAASRISAAEAAEAVAERNALREQLQQLAAGSILVIPTAPGPAPAKNLPPVQVDDIRTRSLRLCAIAGIGGLPQLTIPIKSAGRRISFSVIGAPGSENSLFSWVGKHISNDEQRLSVSLL</sequence>
<proteinExistence type="predicted"/>